<evidence type="ECO:0000256" key="13">
    <source>
        <dbReference type="ARBA" id="ARBA00044632"/>
    </source>
</evidence>
<dbReference type="Pfam" id="PF01149">
    <property type="entry name" value="Fapy_DNA_glyco"/>
    <property type="match status" value="1"/>
</dbReference>
<proteinExistence type="inferred from homology"/>
<keyword evidence="18" id="KW-1185">Reference proteome</keyword>
<evidence type="ECO:0000256" key="2">
    <source>
        <dbReference type="ARBA" id="ARBA00009409"/>
    </source>
</evidence>
<dbReference type="PANTHER" id="PTHR22993:SF9">
    <property type="entry name" value="FORMAMIDOPYRIMIDINE-DNA GLYCOSYLASE"/>
    <property type="match status" value="1"/>
</dbReference>
<dbReference type="SUPFAM" id="SSF46946">
    <property type="entry name" value="S13-like H2TH domain"/>
    <property type="match status" value="1"/>
</dbReference>
<evidence type="ECO:0000256" key="6">
    <source>
        <dbReference type="ARBA" id="ARBA00022801"/>
    </source>
</evidence>
<dbReference type="InterPro" id="IPR015886">
    <property type="entry name" value="H2TH_FPG"/>
</dbReference>
<dbReference type="InterPro" id="IPR015887">
    <property type="entry name" value="DNA_glyclase_Znf_dom_DNA_BS"/>
</dbReference>
<reference evidence="17" key="1">
    <citation type="journal article" date="2014" name="Int. J. Syst. Evol. Microbiol.">
        <title>Complete genome sequence of Corynebacterium casei LMG S-19264T (=DSM 44701T), isolated from a smear-ripened cheese.</title>
        <authorList>
            <consortium name="US DOE Joint Genome Institute (JGI-PGF)"/>
            <person name="Walter F."/>
            <person name="Albersmeier A."/>
            <person name="Kalinowski J."/>
            <person name="Ruckert C."/>
        </authorList>
    </citation>
    <scope>NUCLEOTIDE SEQUENCE</scope>
    <source>
        <strain evidence="17">KCTC 12988</strain>
    </source>
</reference>
<dbReference type="InterPro" id="IPR010979">
    <property type="entry name" value="Ribosomal_uS13-like_H2TH"/>
</dbReference>
<keyword evidence="5 14" id="KW-0863">Zinc-finger</keyword>
<comment type="caution">
    <text evidence="17">The sequence shown here is derived from an EMBL/GenBank/DDBJ whole genome shotgun (WGS) entry which is preliminary data.</text>
</comment>
<comment type="catalytic activity">
    <reaction evidence="13">
        <text>2'-deoxyribonucleotide-(2'-deoxyribose 5'-phosphate)-2'-deoxyribonucleotide-DNA = a 3'-end 2'-deoxyribonucleotide-(2,3-dehydro-2,3-deoxyribose 5'-phosphate)-DNA + a 5'-end 5'-phospho-2'-deoxyribonucleoside-DNA + H(+)</text>
        <dbReference type="Rhea" id="RHEA:66592"/>
        <dbReference type="Rhea" id="RHEA-COMP:13180"/>
        <dbReference type="Rhea" id="RHEA-COMP:16897"/>
        <dbReference type="Rhea" id="RHEA-COMP:17067"/>
        <dbReference type="ChEBI" id="CHEBI:15378"/>
        <dbReference type="ChEBI" id="CHEBI:136412"/>
        <dbReference type="ChEBI" id="CHEBI:157695"/>
        <dbReference type="ChEBI" id="CHEBI:167181"/>
        <dbReference type="EC" id="4.2.99.18"/>
    </reaction>
</comment>
<sequence length="280" mass="31212">MPELAEVELARRIWSPGIGKNVLTVQTHPKTRVYRDTPAAAIQDALTGSSLTASRTHGKRMLFTFEKNGEIFPLEVHLGMSGRLAVAPSDHVEHKHDHLLIRLPELTLIYNDYRQFGRAHLHHEADPWAQLPPEILSRKFTLAHVQSLLTRRPRTSLKALTLDQSSFPGIGNWMADEICWRMNLHPATITRNVDAAALRKETQFVTRGALKHVADKNEGLLSDPSKGFAAGGYVSQVPPKSWLFQHRWKAGGQCPRCGTDLARGTIATRTTAWCPSCQPG</sequence>
<gene>
    <name evidence="17" type="primary">mutM</name>
    <name evidence="17" type="ORF">GCM10007100_00370</name>
</gene>
<dbReference type="InterPro" id="IPR012319">
    <property type="entry name" value="FPG_cat"/>
</dbReference>
<keyword evidence="6" id="KW-0378">Hydrolase</keyword>
<accession>A0A918TBS3</accession>
<evidence type="ECO:0000256" key="9">
    <source>
        <dbReference type="ARBA" id="ARBA00023204"/>
    </source>
</evidence>
<keyword evidence="9" id="KW-0234">DNA repair</keyword>
<dbReference type="GO" id="GO:0008270">
    <property type="term" value="F:zinc ion binding"/>
    <property type="evidence" value="ECO:0007669"/>
    <property type="project" value="UniProtKB-KW"/>
</dbReference>
<dbReference type="PROSITE" id="PS51068">
    <property type="entry name" value="FPG_CAT"/>
    <property type="match status" value="1"/>
</dbReference>
<comment type="catalytic activity">
    <reaction evidence="1">
        <text>Hydrolysis of DNA containing ring-opened 7-methylguanine residues, releasing 2,6-diamino-4-hydroxy-5-(N-methyl)formamidopyrimidine.</text>
        <dbReference type="EC" id="3.2.2.23"/>
    </reaction>
</comment>
<dbReference type="EMBL" id="BMXI01000001">
    <property type="protein sequence ID" value="GHC40016.1"/>
    <property type="molecule type" value="Genomic_DNA"/>
</dbReference>
<dbReference type="PANTHER" id="PTHR22993">
    <property type="entry name" value="FORMAMIDOPYRIMIDINE-DNA GLYCOSYLASE"/>
    <property type="match status" value="1"/>
</dbReference>
<dbReference type="Proteomes" id="UP000644507">
    <property type="component" value="Unassembled WGS sequence"/>
</dbReference>
<dbReference type="SUPFAM" id="SSF57716">
    <property type="entry name" value="Glucocorticoid receptor-like (DNA-binding domain)"/>
    <property type="match status" value="1"/>
</dbReference>
<feature type="domain" description="FPG-type" evidence="15">
    <location>
        <begin position="245"/>
        <end position="279"/>
    </location>
</feature>
<protein>
    <submittedName>
        <fullName evidence="17">Formamidopyrimidine-DNA glycosylase</fullName>
    </submittedName>
</protein>
<dbReference type="AlphaFoldDB" id="A0A918TBS3"/>
<feature type="domain" description="Formamidopyrimidine-DNA glycosylase catalytic" evidence="16">
    <location>
        <begin position="2"/>
        <end position="117"/>
    </location>
</feature>
<evidence type="ECO:0000259" key="16">
    <source>
        <dbReference type="PROSITE" id="PS51068"/>
    </source>
</evidence>
<dbReference type="InterPro" id="IPR035937">
    <property type="entry name" value="FPG_N"/>
</dbReference>
<evidence type="ECO:0000256" key="12">
    <source>
        <dbReference type="ARBA" id="ARBA00023295"/>
    </source>
</evidence>
<dbReference type="PROSITE" id="PS01242">
    <property type="entry name" value="ZF_FPG_1"/>
    <property type="match status" value="1"/>
</dbReference>
<evidence type="ECO:0000256" key="4">
    <source>
        <dbReference type="ARBA" id="ARBA00022763"/>
    </source>
</evidence>
<dbReference type="GO" id="GO:0140078">
    <property type="term" value="F:class I DNA-(apurinic or apyrimidinic site) endonuclease activity"/>
    <property type="evidence" value="ECO:0007669"/>
    <property type="project" value="UniProtKB-EC"/>
</dbReference>
<evidence type="ECO:0000256" key="3">
    <source>
        <dbReference type="ARBA" id="ARBA00022723"/>
    </source>
</evidence>
<keyword evidence="10" id="KW-0456">Lyase</keyword>
<evidence type="ECO:0000313" key="18">
    <source>
        <dbReference type="Proteomes" id="UP000644507"/>
    </source>
</evidence>
<dbReference type="GO" id="GO:0008534">
    <property type="term" value="F:oxidized purine nucleobase lesion DNA N-glycosylase activity"/>
    <property type="evidence" value="ECO:0007669"/>
    <property type="project" value="UniProtKB-EC"/>
</dbReference>
<evidence type="ECO:0000256" key="1">
    <source>
        <dbReference type="ARBA" id="ARBA00001668"/>
    </source>
</evidence>
<dbReference type="Gene3D" id="1.10.8.50">
    <property type="match status" value="1"/>
</dbReference>
<dbReference type="SUPFAM" id="SSF81624">
    <property type="entry name" value="N-terminal domain of MutM-like DNA repair proteins"/>
    <property type="match status" value="1"/>
</dbReference>
<dbReference type="SMART" id="SM01232">
    <property type="entry name" value="H2TH"/>
    <property type="match status" value="1"/>
</dbReference>
<dbReference type="Pfam" id="PF06831">
    <property type="entry name" value="H2TH"/>
    <property type="match status" value="1"/>
</dbReference>
<name>A0A918TBS3_9BACT</name>
<evidence type="ECO:0000256" key="7">
    <source>
        <dbReference type="ARBA" id="ARBA00022833"/>
    </source>
</evidence>
<dbReference type="GO" id="GO:0006284">
    <property type="term" value="P:base-excision repair"/>
    <property type="evidence" value="ECO:0007669"/>
    <property type="project" value="InterPro"/>
</dbReference>
<reference evidence="17" key="2">
    <citation type="submission" date="2020-09" db="EMBL/GenBank/DDBJ databases">
        <authorList>
            <person name="Sun Q."/>
            <person name="Kim S."/>
        </authorList>
    </citation>
    <scope>NUCLEOTIDE SEQUENCE</scope>
    <source>
        <strain evidence="17">KCTC 12988</strain>
    </source>
</reference>
<dbReference type="Gene3D" id="3.20.190.10">
    <property type="entry name" value="MutM-like, N-terminal"/>
    <property type="match status" value="1"/>
</dbReference>
<evidence type="ECO:0000256" key="5">
    <source>
        <dbReference type="ARBA" id="ARBA00022771"/>
    </source>
</evidence>
<comment type="similarity">
    <text evidence="2">Belongs to the FPG family.</text>
</comment>
<keyword evidence="12" id="KW-0326">Glycosidase</keyword>
<dbReference type="RefSeq" id="WP_189566171.1">
    <property type="nucleotide sequence ID" value="NZ_BMXI01000001.1"/>
</dbReference>
<dbReference type="CDD" id="cd08773">
    <property type="entry name" value="FpgNei_N"/>
    <property type="match status" value="1"/>
</dbReference>
<dbReference type="SMART" id="SM00898">
    <property type="entry name" value="Fapy_DNA_glyco"/>
    <property type="match status" value="1"/>
</dbReference>
<evidence type="ECO:0000256" key="8">
    <source>
        <dbReference type="ARBA" id="ARBA00023125"/>
    </source>
</evidence>
<evidence type="ECO:0000313" key="17">
    <source>
        <dbReference type="EMBL" id="GHC40016.1"/>
    </source>
</evidence>
<keyword evidence="3" id="KW-0479">Metal-binding</keyword>
<evidence type="ECO:0000256" key="10">
    <source>
        <dbReference type="ARBA" id="ARBA00023239"/>
    </source>
</evidence>
<dbReference type="GO" id="GO:0003684">
    <property type="term" value="F:damaged DNA binding"/>
    <property type="evidence" value="ECO:0007669"/>
    <property type="project" value="InterPro"/>
</dbReference>
<evidence type="ECO:0000259" key="15">
    <source>
        <dbReference type="PROSITE" id="PS51066"/>
    </source>
</evidence>
<keyword evidence="7" id="KW-0862">Zinc</keyword>
<keyword evidence="8" id="KW-0238">DNA-binding</keyword>
<keyword evidence="4" id="KW-0227">DNA damage</keyword>
<evidence type="ECO:0000256" key="14">
    <source>
        <dbReference type="PROSITE-ProRule" id="PRU00391"/>
    </source>
</evidence>
<organism evidence="17 18">
    <name type="scientific">Roseibacillus persicicus</name>
    <dbReference type="NCBI Taxonomy" id="454148"/>
    <lineage>
        <taxon>Bacteria</taxon>
        <taxon>Pseudomonadati</taxon>
        <taxon>Verrucomicrobiota</taxon>
        <taxon>Verrucomicrobiia</taxon>
        <taxon>Verrucomicrobiales</taxon>
        <taxon>Verrucomicrobiaceae</taxon>
        <taxon>Roseibacillus</taxon>
    </lineage>
</organism>
<keyword evidence="11" id="KW-0511">Multifunctional enzyme</keyword>
<dbReference type="InterPro" id="IPR000214">
    <property type="entry name" value="Znf_DNA_glyclase/AP_lyase"/>
</dbReference>
<dbReference type="PROSITE" id="PS51066">
    <property type="entry name" value="ZF_FPG_2"/>
    <property type="match status" value="1"/>
</dbReference>
<evidence type="ECO:0000256" key="11">
    <source>
        <dbReference type="ARBA" id="ARBA00023268"/>
    </source>
</evidence>